<feature type="region of interest" description="Disordered" evidence="6">
    <location>
        <begin position="279"/>
        <end position="369"/>
    </location>
</feature>
<feature type="coiled-coil region" evidence="5">
    <location>
        <begin position="167"/>
        <end position="194"/>
    </location>
</feature>
<organism evidence="9 10">
    <name type="scientific">Polypedilum vanderplanki</name>
    <name type="common">Sleeping chironomid midge</name>
    <dbReference type="NCBI Taxonomy" id="319348"/>
    <lineage>
        <taxon>Eukaryota</taxon>
        <taxon>Metazoa</taxon>
        <taxon>Ecdysozoa</taxon>
        <taxon>Arthropoda</taxon>
        <taxon>Hexapoda</taxon>
        <taxon>Insecta</taxon>
        <taxon>Pterygota</taxon>
        <taxon>Neoptera</taxon>
        <taxon>Endopterygota</taxon>
        <taxon>Diptera</taxon>
        <taxon>Nematocera</taxon>
        <taxon>Chironomoidea</taxon>
        <taxon>Chironomidae</taxon>
        <taxon>Chironominae</taxon>
        <taxon>Polypedilum</taxon>
        <taxon>Polypedilum</taxon>
    </lineage>
</organism>
<evidence type="ECO:0000313" key="10">
    <source>
        <dbReference type="Proteomes" id="UP001107558"/>
    </source>
</evidence>
<evidence type="ECO:0000313" key="9">
    <source>
        <dbReference type="EMBL" id="KAG5673099.1"/>
    </source>
</evidence>
<comment type="similarity">
    <text evidence="2">Belongs to the RED family.</text>
</comment>
<evidence type="ECO:0000256" key="6">
    <source>
        <dbReference type="SAM" id="MobiDB-lite"/>
    </source>
</evidence>
<feature type="region of interest" description="Disordered" evidence="6">
    <location>
        <begin position="1"/>
        <end position="100"/>
    </location>
</feature>
<dbReference type="AlphaFoldDB" id="A0A9J6BUB3"/>
<name>A0A9J6BUB3_POLVA</name>
<evidence type="ECO:0000256" key="3">
    <source>
        <dbReference type="ARBA" id="ARBA00022737"/>
    </source>
</evidence>
<feature type="domain" description="RED-like N-terminal" evidence="8">
    <location>
        <begin position="53"/>
        <end position="289"/>
    </location>
</feature>
<dbReference type="EMBL" id="JADBJN010000003">
    <property type="protein sequence ID" value="KAG5673099.1"/>
    <property type="molecule type" value="Genomic_DNA"/>
</dbReference>
<evidence type="ECO:0000256" key="2">
    <source>
        <dbReference type="ARBA" id="ARBA00006660"/>
    </source>
</evidence>
<comment type="subcellular location">
    <subcellularLocation>
        <location evidence="1">Nucleus</location>
    </subcellularLocation>
</comment>
<evidence type="ECO:0000256" key="4">
    <source>
        <dbReference type="ARBA" id="ARBA00023242"/>
    </source>
</evidence>
<dbReference type="InterPro" id="IPR039896">
    <property type="entry name" value="Red-like"/>
</dbReference>
<dbReference type="OrthoDB" id="3366823at2759"/>
<accession>A0A9J6BUB3</accession>
<evidence type="ECO:0000259" key="8">
    <source>
        <dbReference type="Pfam" id="PF07808"/>
    </source>
</evidence>
<sequence>MEEPGTQRLTNDDFRKLLSTGSKSGSSSSSAAPAASKTPSKKTSAEKQEARKKKKSFYAQHKKADETSTILSELSEKYRDRAKERREGQNDQSFDPRTSTSGYRAVAAPEMGGLDAAERRRKMIQESKFLGGDIKYTHLVKGLDYALLQKVRSEIVHQEKMQEVEMEKIVEEQLEKQEKMESREEQESDEMQVKTIMGSNILRLITLQKSKTVERNEMFNPGRMAYLVELEDENAETDIPTTIIRSKAETSNYAELNTLNSTHDIVVNKLAQIFSYLRQGGKKKNKKRDKEIFRIPEEKPSSSSTVTKASPSSSSSKPKRNKEEDSIYGDIGDYKPPSYRDKKRYDDDRDDYDHRKSSSSSSSKKKRNYFDKPLEVEEIVAPAPPKLSTQLISKLNAPEIDGYAECYPGLVEMDDAVCDSDEDADYSKMDKGNKKGPIGRWDFETQEEYSEYMSTKEALPKAAFQYGVKMSEGRKTRKNKNENQKLDQEWQKIQKIITKRKGDGSSSSGVDFKKPKH</sequence>
<reference evidence="9" key="1">
    <citation type="submission" date="2021-03" db="EMBL/GenBank/DDBJ databases">
        <title>Chromosome level genome of the anhydrobiotic midge Polypedilum vanderplanki.</title>
        <authorList>
            <person name="Yoshida Y."/>
            <person name="Kikawada T."/>
            <person name="Gusev O."/>
        </authorList>
    </citation>
    <scope>NUCLEOTIDE SEQUENCE</scope>
    <source>
        <strain evidence="9">NIAS01</strain>
        <tissue evidence="9">Whole body or cell culture</tissue>
    </source>
</reference>
<keyword evidence="5" id="KW-0175">Coiled coil</keyword>
<feature type="compositionally biased region" description="Basic and acidic residues" evidence="6">
    <location>
        <begin position="338"/>
        <end position="356"/>
    </location>
</feature>
<dbReference type="Pfam" id="PF07807">
    <property type="entry name" value="RED_C"/>
    <property type="match status" value="1"/>
</dbReference>
<evidence type="ECO:0000259" key="7">
    <source>
        <dbReference type="Pfam" id="PF07807"/>
    </source>
</evidence>
<comment type="caution">
    <text evidence="9">The sequence shown here is derived from an EMBL/GenBank/DDBJ whole genome shotgun (WGS) entry which is preliminary data.</text>
</comment>
<evidence type="ECO:0000256" key="5">
    <source>
        <dbReference type="SAM" id="Coils"/>
    </source>
</evidence>
<feature type="region of interest" description="Disordered" evidence="6">
    <location>
        <begin position="497"/>
        <end position="517"/>
    </location>
</feature>
<feature type="compositionally biased region" description="Low complexity" evidence="6">
    <location>
        <begin position="17"/>
        <end position="42"/>
    </location>
</feature>
<evidence type="ECO:0008006" key="11">
    <source>
        <dbReference type="Google" id="ProtNLM"/>
    </source>
</evidence>
<dbReference type="InterPro" id="IPR012916">
    <property type="entry name" value="RED_N"/>
</dbReference>
<protein>
    <recommendedName>
        <fullName evidence="11">Protein Red</fullName>
    </recommendedName>
</protein>
<keyword evidence="3" id="KW-0677">Repeat</keyword>
<feature type="compositionally biased region" description="Polar residues" evidence="6">
    <location>
        <begin position="90"/>
        <end position="100"/>
    </location>
</feature>
<proteinExistence type="inferred from homology"/>
<gene>
    <name evidence="9" type="ORF">PVAND_003173</name>
</gene>
<keyword evidence="10" id="KW-1185">Reference proteome</keyword>
<dbReference type="Proteomes" id="UP001107558">
    <property type="component" value="Chromosome 3"/>
</dbReference>
<feature type="domain" description="Protein RED C-terminal" evidence="7">
    <location>
        <begin position="403"/>
        <end position="507"/>
    </location>
</feature>
<keyword evidence="4" id="KW-0539">Nucleus</keyword>
<evidence type="ECO:0000256" key="1">
    <source>
        <dbReference type="ARBA" id="ARBA00004123"/>
    </source>
</evidence>
<dbReference type="GO" id="GO:0005634">
    <property type="term" value="C:nucleus"/>
    <property type="evidence" value="ECO:0007669"/>
    <property type="project" value="UniProtKB-SubCell"/>
</dbReference>
<dbReference type="PANTHER" id="PTHR12765">
    <property type="entry name" value="RED PROTEIN IK FACTOR CYTOKINE IK"/>
    <property type="match status" value="1"/>
</dbReference>
<feature type="compositionally biased region" description="Low complexity" evidence="6">
    <location>
        <begin position="301"/>
        <end position="316"/>
    </location>
</feature>
<dbReference type="Pfam" id="PF07808">
    <property type="entry name" value="RED_N"/>
    <property type="match status" value="1"/>
</dbReference>
<feature type="compositionally biased region" description="Basic and acidic residues" evidence="6">
    <location>
        <begin position="288"/>
        <end position="300"/>
    </location>
</feature>
<dbReference type="InterPro" id="IPR012492">
    <property type="entry name" value="RED_C"/>
</dbReference>
<feature type="compositionally biased region" description="Basic and acidic residues" evidence="6">
    <location>
        <begin position="74"/>
        <end position="89"/>
    </location>
</feature>